<dbReference type="Gene3D" id="3.30.2080.10">
    <property type="entry name" value="GH92 mannosidase domain"/>
    <property type="match status" value="1"/>
</dbReference>
<evidence type="ECO:0000256" key="1">
    <source>
        <dbReference type="SAM" id="SignalP"/>
    </source>
</evidence>
<dbReference type="InterPro" id="IPR012939">
    <property type="entry name" value="Glyco_hydro_92"/>
</dbReference>
<feature type="domain" description="Ricin B lectin" evidence="2">
    <location>
        <begin position="750"/>
        <end position="874"/>
    </location>
</feature>
<evidence type="ECO:0000313" key="4">
    <source>
        <dbReference type="Proteomes" id="UP001500620"/>
    </source>
</evidence>
<dbReference type="PANTHER" id="PTHR12143:SF39">
    <property type="entry name" value="SECRETED PROTEIN"/>
    <property type="match status" value="1"/>
</dbReference>
<dbReference type="CDD" id="cd23451">
    <property type="entry name" value="beta-trefoil_Ricin_laminarinase"/>
    <property type="match status" value="2"/>
</dbReference>
<dbReference type="NCBIfam" id="TIGR01180">
    <property type="entry name" value="aman2_put"/>
    <property type="match status" value="1"/>
</dbReference>
<protein>
    <recommendedName>
        <fullName evidence="2">Ricin B lectin domain-containing protein</fullName>
    </recommendedName>
</protein>
<dbReference type="Gene3D" id="1.20.1610.10">
    <property type="entry name" value="alpha-1,2-mannosidases domains"/>
    <property type="match status" value="1"/>
</dbReference>
<dbReference type="PANTHER" id="PTHR12143">
    <property type="entry name" value="PEPTIDE N-GLYCANASE PNGASE -RELATED"/>
    <property type="match status" value="1"/>
</dbReference>
<dbReference type="Gene3D" id="2.80.10.50">
    <property type="match status" value="5"/>
</dbReference>
<dbReference type="InterPro" id="IPR050883">
    <property type="entry name" value="PNGase"/>
</dbReference>
<keyword evidence="1" id="KW-0732">Signal</keyword>
<dbReference type="Proteomes" id="UP001500620">
    <property type="component" value="Unassembled WGS sequence"/>
</dbReference>
<proteinExistence type="predicted"/>
<name>A0ABP8DDV3_9ACTN</name>
<dbReference type="SUPFAM" id="SSF50370">
    <property type="entry name" value="Ricin B-like lectins"/>
    <property type="match status" value="2"/>
</dbReference>
<comment type="caution">
    <text evidence="3">The sequence shown here is derived from an EMBL/GenBank/DDBJ whole genome shotgun (WGS) entry which is preliminary data.</text>
</comment>
<dbReference type="SMART" id="SM00458">
    <property type="entry name" value="RICIN"/>
    <property type="match status" value="2"/>
</dbReference>
<gene>
    <name evidence="3" type="ORF">GCM10022255_055180</name>
</gene>
<evidence type="ECO:0000313" key="3">
    <source>
        <dbReference type="EMBL" id="GAA4253626.1"/>
    </source>
</evidence>
<sequence length="1005" mass="103781">MSSARVRVAGLALATVATVSTPVLLFGAGTAAAAPVSDPAAIVNPRLGTSHGGNTFPGADAPFGMVQWSPDTPSRAQGGGYAYGDTAITGFSLTHLSGPGCDATGDVPILPTVGAVANTASVSYSHANESASAGAYTVTLGNNVKAELTATTRSGMARFTFPATGQANLLFKLTSAMTGTTNPSFTAVSSTEVSGSVTAGGFCGSAYHYTLFYDVVFDRAFSSSGFSNGLGSVTFDAGGNQVVQAKVGISFVSAANAAGNRAAENAGWDFNGTRTAAHDAWNALLNRIQISGGTSDQQVMFYTSLYHALLHPNVVSDSNGQYRGFDNAVHTVTAGHQAQYGNYSGWDIYRSQAQLSALVAPQQMSDSAQSMVNDYAQGGMLPKWSFYNGETYVMVGDPADGIIAGYYAFGARSFDTAAAKNAMVRQATVANGARPGLNYLAGLGYLPSDGAYGCCNFYGPVSTLLEYNTADFAVGAFAGALGDTTTRDQFVNRAQDWRNMLNTASGFMQPKLANGGWKAGFNPASGDDFVEGTSWQYTGMVPFNVRGLADAKGGNAALVSYLDSVLSAFNGSGGTHADLGNEPSIELPWEYDYVGQPWKTQAVVRQVQNQLWPNNPANWGVGNDDLGTMSAWYVWSALGMFPETPGTSDMALGSPLFTQAVVHLGGGGTITINAPAAATNAPYVQSLNLNGAAWNNAFLPASFALGGGTLDFVLGTAANTSWATAATSAPPSYNGNGGGQPPTNPGGATGPITSAIAGKCVDVDHSGTADGTKVQLWSCNGSLAQSWTPVNGTLQAFGKCLDVSNGGTANATLVQLWTCNASAAQQWAYDSGTGALRNPQSGRCLDDPGSSTTDGTQLQIYDCNGSNAQHWTVPHAPTGRIASAIAGKCADVNGASSASGTKIQIWTCNTSSAQQWTLPGDGTLRALGKCMDVSNSGTANGSLVQLWDCNSSGAQQWTYDTGTGALRNPQSARCLDVPNSSTTDGTQLQIYDCNGTNAQRWTLPS</sequence>
<dbReference type="NCBIfam" id="NF035929">
    <property type="entry name" value="lectin_1"/>
    <property type="match status" value="1"/>
</dbReference>
<keyword evidence="4" id="KW-1185">Reference proteome</keyword>
<dbReference type="InterPro" id="IPR035992">
    <property type="entry name" value="Ricin_B-like_lectins"/>
</dbReference>
<reference evidence="4" key="1">
    <citation type="journal article" date="2019" name="Int. J. Syst. Evol. Microbiol.">
        <title>The Global Catalogue of Microorganisms (GCM) 10K type strain sequencing project: providing services to taxonomists for standard genome sequencing and annotation.</title>
        <authorList>
            <consortium name="The Broad Institute Genomics Platform"/>
            <consortium name="The Broad Institute Genome Sequencing Center for Infectious Disease"/>
            <person name="Wu L."/>
            <person name="Ma J."/>
        </authorList>
    </citation>
    <scope>NUCLEOTIDE SEQUENCE [LARGE SCALE GENOMIC DNA]</scope>
    <source>
        <strain evidence="4">JCM 17441</strain>
    </source>
</reference>
<dbReference type="Gene3D" id="1.20.1050.60">
    <property type="entry name" value="alpha-1,2-mannosidase"/>
    <property type="match status" value="1"/>
</dbReference>
<dbReference type="InterPro" id="IPR014718">
    <property type="entry name" value="GH-type_carb-bd"/>
</dbReference>
<dbReference type="Gene3D" id="2.70.98.10">
    <property type="match status" value="1"/>
</dbReference>
<dbReference type="EMBL" id="BAABAT010000016">
    <property type="protein sequence ID" value="GAA4253626.1"/>
    <property type="molecule type" value="Genomic_DNA"/>
</dbReference>
<evidence type="ECO:0000259" key="2">
    <source>
        <dbReference type="SMART" id="SM00458"/>
    </source>
</evidence>
<dbReference type="InterPro" id="IPR008928">
    <property type="entry name" value="6-hairpin_glycosidase_sf"/>
</dbReference>
<dbReference type="Pfam" id="PF07971">
    <property type="entry name" value="Glyco_hydro_92"/>
    <property type="match status" value="1"/>
</dbReference>
<dbReference type="SUPFAM" id="SSF48208">
    <property type="entry name" value="Six-hairpin glycosidases"/>
    <property type="match status" value="1"/>
</dbReference>
<dbReference type="InterPro" id="IPR041371">
    <property type="entry name" value="GH92_N"/>
</dbReference>
<dbReference type="RefSeq" id="WP_345130678.1">
    <property type="nucleotide sequence ID" value="NZ_BAABAT010000016.1"/>
</dbReference>
<feature type="domain" description="Ricin B lectin" evidence="2">
    <location>
        <begin position="876"/>
        <end position="1004"/>
    </location>
</feature>
<dbReference type="Pfam" id="PF17678">
    <property type="entry name" value="Glyco_hydro_92N"/>
    <property type="match status" value="1"/>
</dbReference>
<feature type="chain" id="PRO_5046696232" description="Ricin B lectin domain-containing protein" evidence="1">
    <location>
        <begin position="34"/>
        <end position="1005"/>
    </location>
</feature>
<dbReference type="InterPro" id="IPR005887">
    <property type="entry name" value="GH92_a_mannosidase_put"/>
</dbReference>
<accession>A0ABP8DDV3</accession>
<dbReference type="Pfam" id="PF00652">
    <property type="entry name" value="Ricin_B_lectin"/>
    <property type="match status" value="2"/>
</dbReference>
<dbReference type="PROSITE" id="PS50231">
    <property type="entry name" value="RICIN_B_LECTIN"/>
    <property type="match status" value="2"/>
</dbReference>
<dbReference type="InterPro" id="IPR000772">
    <property type="entry name" value="Ricin_B_lectin"/>
</dbReference>
<organism evidence="3 4">
    <name type="scientific">Dactylosporangium darangshiense</name>
    <dbReference type="NCBI Taxonomy" id="579108"/>
    <lineage>
        <taxon>Bacteria</taxon>
        <taxon>Bacillati</taxon>
        <taxon>Actinomycetota</taxon>
        <taxon>Actinomycetes</taxon>
        <taxon>Micromonosporales</taxon>
        <taxon>Micromonosporaceae</taxon>
        <taxon>Dactylosporangium</taxon>
    </lineage>
</organism>
<feature type="signal peptide" evidence="1">
    <location>
        <begin position="1"/>
        <end position="33"/>
    </location>
</feature>